<dbReference type="SUPFAM" id="SSF109604">
    <property type="entry name" value="HD-domain/PDEase-like"/>
    <property type="match status" value="1"/>
</dbReference>
<dbReference type="InterPro" id="IPR052340">
    <property type="entry name" value="RNase_Y/CdgJ"/>
</dbReference>
<dbReference type="CDD" id="cd00156">
    <property type="entry name" value="REC"/>
    <property type="match status" value="1"/>
</dbReference>
<dbReference type="PROSITE" id="PS50110">
    <property type="entry name" value="RESPONSE_REGULATORY"/>
    <property type="match status" value="1"/>
</dbReference>
<gene>
    <name evidence="4" type="ORF">ESB00_01005</name>
</gene>
<name>A0A4V1M684_9BACT</name>
<evidence type="ECO:0000256" key="1">
    <source>
        <dbReference type="PROSITE-ProRule" id="PRU00169"/>
    </source>
</evidence>
<feature type="domain" description="Response regulatory" evidence="2">
    <location>
        <begin position="3"/>
        <end position="120"/>
    </location>
</feature>
<dbReference type="InterPro" id="IPR011006">
    <property type="entry name" value="CheY-like_superfamily"/>
</dbReference>
<protein>
    <submittedName>
        <fullName evidence="4">Response regulator</fullName>
    </submittedName>
</protein>
<sequence>MARILLIDPSETARRAMHGILARGDHKLAAVDNGSQAWKFLHENPGVDLIFTELKLTDGSALDLIKQLKADPLLRLLPVVLYTEHGDREAVRQAIALRVQNFLIKPYHDDDIFAEVDKAVADPWRDRHFEAEKSFCQLMGYTPADLRRMFGELETGLAGAREPLRKCAETTDVRKVSELTNPLKEEAETAGAWCLVESLQHVATIATEGRWAAWPAALETLEFCSLLLAGRRDPERDLAPGFSADANQEAGRNLTATEQDSWLAAPAEGRCPVQNLERLQRAIDALPGCPVISSAAASFQMVANGHPSCINPLMDLVARDPGLSAQMLIAANKAHPPAEEFDRIEDARLAVGQLGEQRLEQQARSLAVIEERVMDLPPFFNWPRYWTYQRGVARIAQVICRDLEFHSIEPAARAAGQLYDIGKLLLAHIHPGGFRAIMEHARRHHLPLREAEKLFLGCTTKQLGAHFADRFGLSRRFANVMRWIDDPAAATEDANLVAILSLARDLCRHNQVGASGDPSADQLKPIAETAEWAILRESVYPSFNLQKFEQEIHAQCGRLRTEFSGQQAGTVAQIMAGAAG</sequence>
<dbReference type="PANTHER" id="PTHR33525:SF3">
    <property type="entry name" value="RIBONUCLEASE Y"/>
    <property type="match status" value="1"/>
</dbReference>
<dbReference type="InterPro" id="IPR001789">
    <property type="entry name" value="Sig_transdc_resp-reg_receiver"/>
</dbReference>
<evidence type="ECO:0000259" key="2">
    <source>
        <dbReference type="PROSITE" id="PS50110"/>
    </source>
</evidence>
<reference evidence="4 5" key="1">
    <citation type="submission" date="2019-01" db="EMBL/GenBank/DDBJ databases">
        <title>Lacunisphaera sp. strain TWA-58.</title>
        <authorList>
            <person name="Chen W.-M."/>
        </authorList>
    </citation>
    <scope>NUCLEOTIDE SEQUENCE [LARGE SCALE GENOMIC DNA]</scope>
    <source>
        <strain evidence="4 5">TWA-58</strain>
    </source>
</reference>
<dbReference type="SMART" id="SM00448">
    <property type="entry name" value="REC"/>
    <property type="match status" value="1"/>
</dbReference>
<comment type="caution">
    <text evidence="1">Lacks conserved residue(s) required for the propagation of feature annotation.</text>
</comment>
<dbReference type="GO" id="GO:0000160">
    <property type="term" value="P:phosphorelay signal transduction system"/>
    <property type="evidence" value="ECO:0007669"/>
    <property type="project" value="InterPro"/>
</dbReference>
<feature type="domain" description="HDOD" evidence="3">
    <location>
        <begin position="289"/>
        <end position="487"/>
    </location>
</feature>
<evidence type="ECO:0000313" key="5">
    <source>
        <dbReference type="Proteomes" id="UP000290218"/>
    </source>
</evidence>
<comment type="caution">
    <text evidence="4">The sequence shown here is derived from an EMBL/GenBank/DDBJ whole genome shotgun (WGS) entry which is preliminary data.</text>
</comment>
<evidence type="ECO:0000259" key="3">
    <source>
        <dbReference type="PROSITE" id="PS51833"/>
    </source>
</evidence>
<dbReference type="OrthoDB" id="179263at2"/>
<evidence type="ECO:0000313" key="4">
    <source>
        <dbReference type="EMBL" id="RXK54509.1"/>
    </source>
</evidence>
<dbReference type="Proteomes" id="UP000290218">
    <property type="component" value="Unassembled WGS sequence"/>
</dbReference>
<dbReference type="EMBL" id="SDHX01000001">
    <property type="protein sequence ID" value="RXK54509.1"/>
    <property type="molecule type" value="Genomic_DNA"/>
</dbReference>
<dbReference type="Pfam" id="PF08668">
    <property type="entry name" value="HDOD"/>
    <property type="match status" value="1"/>
</dbReference>
<organism evidence="4 5">
    <name type="scientific">Oleiharenicola lentus</name>
    <dbReference type="NCBI Taxonomy" id="2508720"/>
    <lineage>
        <taxon>Bacteria</taxon>
        <taxon>Pseudomonadati</taxon>
        <taxon>Verrucomicrobiota</taxon>
        <taxon>Opitutia</taxon>
        <taxon>Opitutales</taxon>
        <taxon>Opitutaceae</taxon>
        <taxon>Oleiharenicola</taxon>
    </lineage>
</organism>
<accession>A0A4V1M684</accession>
<dbReference type="PROSITE" id="PS51833">
    <property type="entry name" value="HDOD"/>
    <property type="match status" value="1"/>
</dbReference>
<keyword evidence="5" id="KW-1185">Reference proteome</keyword>
<dbReference type="RefSeq" id="WP_129045873.1">
    <property type="nucleotide sequence ID" value="NZ_SDHX01000001.1"/>
</dbReference>
<dbReference type="Gene3D" id="3.40.50.2300">
    <property type="match status" value="1"/>
</dbReference>
<dbReference type="AlphaFoldDB" id="A0A4V1M684"/>
<dbReference type="Pfam" id="PF00072">
    <property type="entry name" value="Response_reg"/>
    <property type="match status" value="1"/>
</dbReference>
<dbReference type="Gene3D" id="1.10.3210.10">
    <property type="entry name" value="Hypothetical protein af1432"/>
    <property type="match status" value="1"/>
</dbReference>
<dbReference type="PANTHER" id="PTHR33525">
    <property type="match status" value="1"/>
</dbReference>
<dbReference type="InterPro" id="IPR013976">
    <property type="entry name" value="HDOD"/>
</dbReference>
<dbReference type="SUPFAM" id="SSF52172">
    <property type="entry name" value="CheY-like"/>
    <property type="match status" value="1"/>
</dbReference>
<proteinExistence type="predicted"/>